<dbReference type="EMBL" id="CP083975">
    <property type="protein sequence ID" value="UZF48126.1"/>
    <property type="molecule type" value="Genomic_DNA"/>
</dbReference>
<keyword evidence="2" id="KW-0472">Membrane</keyword>
<evidence type="ECO:0000256" key="2">
    <source>
        <dbReference type="SAM" id="Phobius"/>
    </source>
</evidence>
<organism evidence="3 4">
    <name type="scientific">Rhodococcus rhodochrous</name>
    <dbReference type="NCBI Taxonomy" id="1829"/>
    <lineage>
        <taxon>Bacteria</taxon>
        <taxon>Bacillati</taxon>
        <taxon>Actinomycetota</taxon>
        <taxon>Actinomycetes</taxon>
        <taxon>Mycobacteriales</taxon>
        <taxon>Nocardiaceae</taxon>
        <taxon>Rhodococcus</taxon>
    </lineage>
</organism>
<feature type="transmembrane region" description="Helical" evidence="2">
    <location>
        <begin position="147"/>
        <end position="163"/>
    </location>
</feature>
<dbReference type="InterPro" id="IPR036259">
    <property type="entry name" value="MFS_trans_sf"/>
</dbReference>
<feature type="transmembrane region" description="Helical" evidence="2">
    <location>
        <begin position="278"/>
        <end position="299"/>
    </location>
</feature>
<evidence type="ECO:0000313" key="3">
    <source>
        <dbReference type="EMBL" id="UZF48126.1"/>
    </source>
</evidence>
<feature type="transmembrane region" description="Helical" evidence="2">
    <location>
        <begin position="342"/>
        <end position="367"/>
    </location>
</feature>
<dbReference type="CDD" id="cd06174">
    <property type="entry name" value="MFS"/>
    <property type="match status" value="1"/>
</dbReference>
<feature type="transmembrane region" description="Helical" evidence="2">
    <location>
        <begin position="169"/>
        <end position="187"/>
    </location>
</feature>
<sequence length="461" mass="47055">MRTRLPRRGQARTLGLLTLVFLFVAADSVLQTVLPVSMTETGAASVAVIGIMIAIPQGIGFITALPGTAFGDAHGRARVVALHATIAAVAAGLLAVAASGRSMLWWIAPLLLFGLMRLTVWISILATVSTTGDRLTMQGLNGASQRLAAAAAALISAAVIASQGWEGAYFVIGAAFVLMVPLALAVLPRTATRSGPLVTPRASYGVAVSIVRRDRAIRASGLAAMCCMTVMLVGNSFFALTMTVDTGDLAAFVAILLVTRDLSSVVIGLTFKQVVNKVGLSGTVTIAVGCAATSMLILAVSGSTIIGIVAAAVLQGTSICLLIGSTNLLAVYSSGVPTAGAALRITASQIGPSIGALIMPIVLAGALGFGGNALLYALATTTIVILGAIALLQMRPPRTAPTAPIANDITKDGDHHEPHHRTDPTLAPHSGVSRSPHRTDPVGDLPAFHARERDLGPAPSA</sequence>
<feature type="transmembrane region" description="Helical" evidence="2">
    <location>
        <begin position="44"/>
        <end position="67"/>
    </location>
</feature>
<geneLocation type="plasmid" evidence="3 4">
    <name>pGD02.2.1</name>
</geneLocation>
<feature type="transmembrane region" description="Helical" evidence="2">
    <location>
        <begin position="373"/>
        <end position="392"/>
    </location>
</feature>
<dbReference type="SUPFAM" id="SSF103473">
    <property type="entry name" value="MFS general substrate transporter"/>
    <property type="match status" value="1"/>
</dbReference>
<dbReference type="AlphaFoldDB" id="A0AA47ADS5"/>
<evidence type="ECO:0000313" key="4">
    <source>
        <dbReference type="Proteomes" id="UP001162740"/>
    </source>
</evidence>
<name>A0AA47ADS5_RHORH</name>
<feature type="transmembrane region" description="Helical" evidence="2">
    <location>
        <begin position="305"/>
        <end position="330"/>
    </location>
</feature>
<feature type="compositionally biased region" description="Basic and acidic residues" evidence="1">
    <location>
        <begin position="409"/>
        <end position="423"/>
    </location>
</feature>
<dbReference type="GO" id="GO:0022857">
    <property type="term" value="F:transmembrane transporter activity"/>
    <property type="evidence" value="ECO:0007669"/>
    <property type="project" value="InterPro"/>
</dbReference>
<feature type="region of interest" description="Disordered" evidence="1">
    <location>
        <begin position="402"/>
        <end position="461"/>
    </location>
</feature>
<reference evidence="3 4" key="1">
    <citation type="journal article" date="2021" name="Front. Microbiol.">
        <title>Bacterial Transformation of Aromatic Monomers in Softwood Black Liquor.</title>
        <authorList>
            <person name="Navas L.E."/>
            <person name="Dexter G."/>
            <person name="Liu J."/>
            <person name="Levy-Booth D."/>
            <person name="Cho M."/>
            <person name="Jang S.K."/>
            <person name="Mansfield S.D."/>
            <person name="Renneckar S."/>
            <person name="Mohn W.W."/>
            <person name="Eltis L.D."/>
        </authorList>
    </citation>
    <scope>NUCLEOTIDE SEQUENCE [LARGE SCALE GENOMIC DNA]</scope>
    <source>
        <strain evidence="3 4">GD02</strain>
    </source>
</reference>
<proteinExistence type="predicted"/>
<feature type="transmembrane region" description="Helical" evidence="2">
    <location>
        <begin position="249"/>
        <end position="271"/>
    </location>
</feature>
<keyword evidence="2" id="KW-0812">Transmembrane</keyword>
<dbReference type="InterPro" id="IPR011701">
    <property type="entry name" value="MFS"/>
</dbReference>
<feature type="transmembrane region" description="Helical" evidence="2">
    <location>
        <begin position="222"/>
        <end position="243"/>
    </location>
</feature>
<keyword evidence="2" id="KW-1133">Transmembrane helix</keyword>
<feature type="transmembrane region" description="Helical" evidence="2">
    <location>
        <begin position="79"/>
        <end position="98"/>
    </location>
</feature>
<dbReference type="Gene3D" id="1.20.1250.20">
    <property type="entry name" value="MFS general substrate transporter like domains"/>
    <property type="match status" value="1"/>
</dbReference>
<dbReference type="Proteomes" id="UP001162740">
    <property type="component" value="Plasmid pGD02.2.1"/>
</dbReference>
<dbReference type="RefSeq" id="WP_338139681.1">
    <property type="nucleotide sequence ID" value="NZ_CP083975.1"/>
</dbReference>
<evidence type="ECO:0000256" key="1">
    <source>
        <dbReference type="SAM" id="MobiDB-lite"/>
    </source>
</evidence>
<dbReference type="Pfam" id="PF07690">
    <property type="entry name" value="MFS_1"/>
    <property type="match status" value="1"/>
</dbReference>
<feature type="transmembrane region" description="Helical" evidence="2">
    <location>
        <begin position="104"/>
        <end position="126"/>
    </location>
</feature>
<accession>A0AA47ADS5</accession>
<gene>
    <name evidence="3" type="ORF">KUM34_027500</name>
</gene>
<keyword evidence="3" id="KW-0614">Plasmid</keyword>
<protein>
    <submittedName>
        <fullName evidence="3">MFS transporter</fullName>
    </submittedName>
</protein>